<proteinExistence type="predicted"/>
<accession>A0A0D8XZ46</accession>
<dbReference type="AlphaFoldDB" id="A0A0D8XZ46"/>
<evidence type="ECO:0000256" key="2">
    <source>
        <dbReference type="SAM" id="SignalP"/>
    </source>
</evidence>
<gene>
    <name evidence="3" type="ORF">DICVIV_04146</name>
</gene>
<reference evidence="3 4" key="1">
    <citation type="submission" date="2013-11" db="EMBL/GenBank/DDBJ databases">
        <title>Draft genome of the bovine lungworm Dictyocaulus viviparus.</title>
        <authorList>
            <person name="Mitreva M."/>
        </authorList>
    </citation>
    <scope>NUCLEOTIDE SEQUENCE [LARGE SCALE GENOMIC DNA]</scope>
    <source>
        <strain evidence="3 4">HannoverDv2000</strain>
    </source>
</reference>
<name>A0A0D8XZ46_DICVI</name>
<keyword evidence="2" id="KW-0732">Signal</keyword>
<protein>
    <recommendedName>
        <fullName evidence="5">Secreted protein</fullName>
    </recommendedName>
</protein>
<evidence type="ECO:0008006" key="5">
    <source>
        <dbReference type="Google" id="ProtNLM"/>
    </source>
</evidence>
<feature type="compositionally biased region" description="Basic residues" evidence="1">
    <location>
        <begin position="53"/>
        <end position="70"/>
    </location>
</feature>
<reference evidence="4" key="2">
    <citation type="journal article" date="2016" name="Sci. Rep.">
        <title>Dictyocaulus viviparus genome, variome and transcriptome elucidate lungworm biology and support future intervention.</title>
        <authorList>
            <person name="McNulty S.N."/>
            <person name="Strube C."/>
            <person name="Rosa B.A."/>
            <person name="Martin J.C."/>
            <person name="Tyagi R."/>
            <person name="Choi Y.J."/>
            <person name="Wang Q."/>
            <person name="Hallsworth Pepin K."/>
            <person name="Zhang X."/>
            <person name="Ozersky P."/>
            <person name="Wilson R.K."/>
            <person name="Sternberg P.W."/>
            <person name="Gasser R.B."/>
            <person name="Mitreva M."/>
        </authorList>
    </citation>
    <scope>NUCLEOTIDE SEQUENCE [LARGE SCALE GENOMIC DNA]</scope>
    <source>
        <strain evidence="4">HannoverDv2000</strain>
    </source>
</reference>
<feature type="chain" id="PRO_5002336065" description="Secreted protein" evidence="2">
    <location>
        <begin position="25"/>
        <end position="104"/>
    </location>
</feature>
<evidence type="ECO:0000313" key="4">
    <source>
        <dbReference type="Proteomes" id="UP000053766"/>
    </source>
</evidence>
<keyword evidence="4" id="KW-1185">Reference proteome</keyword>
<dbReference type="EMBL" id="KN716225">
    <property type="protein sequence ID" value="KJH49725.1"/>
    <property type="molecule type" value="Genomic_DNA"/>
</dbReference>
<dbReference type="OrthoDB" id="10612747at2759"/>
<evidence type="ECO:0000256" key="1">
    <source>
        <dbReference type="SAM" id="MobiDB-lite"/>
    </source>
</evidence>
<organism evidence="3 4">
    <name type="scientific">Dictyocaulus viviparus</name>
    <name type="common">Bovine lungworm</name>
    <dbReference type="NCBI Taxonomy" id="29172"/>
    <lineage>
        <taxon>Eukaryota</taxon>
        <taxon>Metazoa</taxon>
        <taxon>Ecdysozoa</taxon>
        <taxon>Nematoda</taxon>
        <taxon>Chromadorea</taxon>
        <taxon>Rhabditida</taxon>
        <taxon>Rhabditina</taxon>
        <taxon>Rhabditomorpha</taxon>
        <taxon>Strongyloidea</taxon>
        <taxon>Metastrongylidae</taxon>
        <taxon>Dictyocaulus</taxon>
    </lineage>
</organism>
<evidence type="ECO:0000313" key="3">
    <source>
        <dbReference type="EMBL" id="KJH49725.1"/>
    </source>
</evidence>
<feature type="region of interest" description="Disordered" evidence="1">
    <location>
        <begin position="53"/>
        <end position="74"/>
    </location>
</feature>
<sequence length="104" mass="12134">MLMLFVNLFLHSIFLLVTCSSSLSMDRPTPLDLDCKQKTVQLAEVDRKNRIKRSKRLKKLKKSRKQKLSRKPTAVNREIQWRAANDLETVKDMTSCWGSVQQNN</sequence>
<dbReference type="Proteomes" id="UP000053766">
    <property type="component" value="Unassembled WGS sequence"/>
</dbReference>
<feature type="signal peptide" evidence="2">
    <location>
        <begin position="1"/>
        <end position="24"/>
    </location>
</feature>